<keyword evidence="5" id="KW-0547">Nucleotide-binding</keyword>
<dbReference type="EMBL" id="JACCEW010000001">
    <property type="protein sequence ID" value="NYT35398.1"/>
    <property type="molecule type" value="Genomic_DNA"/>
</dbReference>
<dbReference type="InterPro" id="IPR030679">
    <property type="entry name" value="ABC_ATPase_HisP-typ"/>
</dbReference>
<accession>A0A853F6D2</accession>
<dbReference type="PANTHER" id="PTHR43166">
    <property type="entry name" value="AMINO ACID IMPORT ATP-BINDING PROTEIN"/>
    <property type="match status" value="1"/>
</dbReference>
<feature type="domain" description="ABC transporter" evidence="9">
    <location>
        <begin position="14"/>
        <end position="248"/>
    </location>
</feature>
<keyword evidence="8" id="KW-0472">Membrane</keyword>
<evidence type="ECO:0000256" key="5">
    <source>
        <dbReference type="ARBA" id="ARBA00022741"/>
    </source>
</evidence>
<dbReference type="Gene3D" id="3.40.50.300">
    <property type="entry name" value="P-loop containing nucleotide triphosphate hydrolases"/>
    <property type="match status" value="1"/>
</dbReference>
<dbReference type="OrthoDB" id="9802264at2"/>
<dbReference type="InterPro" id="IPR027417">
    <property type="entry name" value="P-loop_NTPase"/>
</dbReference>
<dbReference type="FunFam" id="3.40.50.300:FF:000020">
    <property type="entry name" value="Amino acid ABC transporter ATP-binding component"/>
    <property type="match status" value="1"/>
</dbReference>
<dbReference type="Pfam" id="PF00005">
    <property type="entry name" value="ABC_tran"/>
    <property type="match status" value="1"/>
</dbReference>
<keyword evidence="7" id="KW-0029">Amino-acid transport</keyword>
<dbReference type="PIRSF" id="PIRSF039085">
    <property type="entry name" value="ABC_ATPase_HisP"/>
    <property type="match status" value="1"/>
</dbReference>
<evidence type="ECO:0000256" key="2">
    <source>
        <dbReference type="ARBA" id="ARBA00005417"/>
    </source>
</evidence>
<evidence type="ECO:0000256" key="1">
    <source>
        <dbReference type="ARBA" id="ARBA00004202"/>
    </source>
</evidence>
<keyword evidence="3" id="KW-0813">Transport</keyword>
<dbReference type="GO" id="GO:0005524">
    <property type="term" value="F:ATP binding"/>
    <property type="evidence" value="ECO:0007669"/>
    <property type="project" value="UniProtKB-KW"/>
</dbReference>
<comment type="caution">
    <text evidence="10">The sequence shown here is derived from an EMBL/GenBank/DDBJ whole genome shotgun (WGS) entry which is preliminary data.</text>
</comment>
<dbReference type="CDD" id="cd03262">
    <property type="entry name" value="ABC_HisP_GlnQ"/>
    <property type="match status" value="1"/>
</dbReference>
<evidence type="ECO:0000256" key="3">
    <source>
        <dbReference type="ARBA" id="ARBA00022448"/>
    </source>
</evidence>
<evidence type="ECO:0000313" key="11">
    <source>
        <dbReference type="Proteomes" id="UP000580517"/>
    </source>
</evidence>
<evidence type="ECO:0000259" key="9">
    <source>
        <dbReference type="PROSITE" id="PS50893"/>
    </source>
</evidence>
<gene>
    <name evidence="10" type="ORF">H0A68_00800</name>
</gene>
<dbReference type="InterPro" id="IPR050086">
    <property type="entry name" value="MetN_ABC_transporter-like"/>
</dbReference>
<reference evidence="10 11" key="1">
    <citation type="submission" date="2020-07" db="EMBL/GenBank/DDBJ databases">
        <title>Taxonomic revisions and descriptions of new bacterial species based on genomic comparisons in the high-G+C-content subgroup of the family Alcaligenaceae.</title>
        <authorList>
            <person name="Szabo A."/>
            <person name="Felfoldi T."/>
        </authorList>
    </citation>
    <scope>NUCLEOTIDE SEQUENCE [LARGE SCALE GENOMIC DNA]</scope>
    <source>
        <strain evidence="10 11">DSM 25264</strain>
    </source>
</reference>
<keyword evidence="11" id="KW-1185">Reference proteome</keyword>
<organism evidence="10 11">
    <name type="scientific">Allopusillimonas soli</name>
    <dbReference type="NCBI Taxonomy" id="659016"/>
    <lineage>
        <taxon>Bacteria</taxon>
        <taxon>Pseudomonadati</taxon>
        <taxon>Pseudomonadota</taxon>
        <taxon>Betaproteobacteria</taxon>
        <taxon>Burkholderiales</taxon>
        <taxon>Alcaligenaceae</taxon>
        <taxon>Allopusillimonas</taxon>
    </lineage>
</organism>
<dbReference type="InterPro" id="IPR003593">
    <property type="entry name" value="AAA+_ATPase"/>
</dbReference>
<dbReference type="PROSITE" id="PS50893">
    <property type="entry name" value="ABC_TRANSPORTER_2"/>
    <property type="match status" value="1"/>
</dbReference>
<comment type="similarity">
    <text evidence="2">Belongs to the ABC transporter superfamily.</text>
</comment>
<dbReference type="Proteomes" id="UP000580517">
    <property type="component" value="Unassembled WGS sequence"/>
</dbReference>
<protein>
    <submittedName>
        <fullName evidence="10">Amino acid ABC transporter ATP-binding protein</fullName>
    </submittedName>
</protein>
<evidence type="ECO:0000313" key="10">
    <source>
        <dbReference type="EMBL" id="NYT35398.1"/>
    </source>
</evidence>
<dbReference type="PANTHER" id="PTHR43166:SF9">
    <property type="entry name" value="GLUTAMATE_ASPARTATE IMPORT ATP-BINDING PROTEIN GLTL"/>
    <property type="match status" value="1"/>
</dbReference>
<evidence type="ECO:0000256" key="7">
    <source>
        <dbReference type="ARBA" id="ARBA00022970"/>
    </source>
</evidence>
<dbReference type="SUPFAM" id="SSF52540">
    <property type="entry name" value="P-loop containing nucleoside triphosphate hydrolases"/>
    <property type="match status" value="1"/>
</dbReference>
<comment type="subcellular location">
    <subcellularLocation>
        <location evidence="1">Cell membrane</location>
        <topology evidence="1">Peripheral membrane protein</topology>
    </subcellularLocation>
</comment>
<dbReference type="SMART" id="SM00382">
    <property type="entry name" value="AAA"/>
    <property type="match status" value="1"/>
</dbReference>
<evidence type="ECO:0000256" key="6">
    <source>
        <dbReference type="ARBA" id="ARBA00022840"/>
    </source>
</evidence>
<name>A0A853F6D2_9BURK</name>
<sequence>MPDVRANPDAEPIVSLKEVHKRFGDNHVLRGVSLDVGRGEVVAIIGKSGSGKSTALRCMDYLETIDSGAITVCGHRVDQHDVDLKALRLDIGIVFQSYNLFPHLTVEENIMLAPRSVKKMPKAEARQLAHRMLGQVGLLEKASQYPEQLSGGQQQRAAIARSLAMEPKVMLFDEVTSALDPQLTGEVLRVIEDLAAKGMTMIMVTHEMNFARRVASTIVFMNDGKIWEQGDASILNNPQTEALQEFLRNEL</sequence>
<dbReference type="PROSITE" id="PS00211">
    <property type="entry name" value="ABC_TRANSPORTER_1"/>
    <property type="match status" value="1"/>
</dbReference>
<dbReference type="GO" id="GO:0005886">
    <property type="term" value="C:plasma membrane"/>
    <property type="evidence" value="ECO:0007669"/>
    <property type="project" value="UniProtKB-SubCell"/>
</dbReference>
<dbReference type="AlphaFoldDB" id="A0A853F6D2"/>
<dbReference type="GO" id="GO:0016887">
    <property type="term" value="F:ATP hydrolysis activity"/>
    <property type="evidence" value="ECO:0007669"/>
    <property type="project" value="InterPro"/>
</dbReference>
<evidence type="ECO:0000256" key="8">
    <source>
        <dbReference type="ARBA" id="ARBA00023136"/>
    </source>
</evidence>
<dbReference type="InterPro" id="IPR017871">
    <property type="entry name" value="ABC_transporter-like_CS"/>
</dbReference>
<dbReference type="InterPro" id="IPR003439">
    <property type="entry name" value="ABC_transporter-like_ATP-bd"/>
</dbReference>
<dbReference type="GO" id="GO:0015424">
    <property type="term" value="F:ABC-type amino acid transporter activity"/>
    <property type="evidence" value="ECO:0007669"/>
    <property type="project" value="InterPro"/>
</dbReference>
<evidence type="ECO:0000256" key="4">
    <source>
        <dbReference type="ARBA" id="ARBA00022475"/>
    </source>
</evidence>
<proteinExistence type="inferred from homology"/>
<keyword evidence="6 10" id="KW-0067">ATP-binding</keyword>
<dbReference type="RefSeq" id="WP_129967277.1">
    <property type="nucleotide sequence ID" value="NZ_JACCEW010000001.1"/>
</dbReference>
<keyword evidence="4" id="KW-1003">Cell membrane</keyword>